<dbReference type="Gene3D" id="1.20.120.420">
    <property type="entry name" value="translation initiation factor eif-2b, domain 1"/>
    <property type="match status" value="1"/>
</dbReference>
<dbReference type="HOGENOM" id="CLU_016218_1_2_2"/>
<keyword evidence="1 2" id="KW-0413">Isomerase</keyword>
<dbReference type="InterPro" id="IPR037171">
    <property type="entry name" value="NagB/RpiA_transferase-like"/>
</dbReference>
<dbReference type="InterPro" id="IPR027363">
    <property type="entry name" value="M1Pi_N"/>
</dbReference>
<dbReference type="InterPro" id="IPR042529">
    <property type="entry name" value="IF_2B-like_C"/>
</dbReference>
<reference evidence="3 4" key="1">
    <citation type="journal article" date="2015" name="Int. J. Syst. Evol. Microbiol.">
        <title>M ethanocaldococcus bathoardescens sp. nov., a hyperthermophilic methanogen isolated from a volcanically active deep-sea hydrothermal vent.</title>
        <authorList>
            <person name="Stewart L.C."/>
            <person name="Jung J.H."/>
            <person name="Kim Y.T."/>
            <person name="Kwon S.W."/>
            <person name="Park C.S."/>
            <person name="Holden J.F."/>
        </authorList>
    </citation>
    <scope>NUCLEOTIDE SEQUENCE [LARGE SCALE GENOMIC DNA]</scope>
    <source>
        <strain evidence="3 4">JH146</strain>
    </source>
</reference>
<dbReference type="EC" id="5.3.1.23" evidence="2"/>
<dbReference type="PANTHER" id="PTHR43475:SF1">
    <property type="entry name" value="METHYLTHIORIBOSE-1-PHOSPHATE ISOMERASE"/>
    <property type="match status" value="1"/>
</dbReference>
<evidence type="ECO:0000313" key="4">
    <source>
        <dbReference type="Proteomes" id="UP000028781"/>
    </source>
</evidence>
<keyword evidence="2" id="KW-0486">Methionine biosynthesis</keyword>
<sequence length="328" mass="36700">MKDLRPIIWDDDKKELILIDQRKLPHKLEYFICKTYEDVAFAIKDMVVRGAPAIGISGAYGLALAEIKGDDIYKAYNILKNTRPTAVNLFWALDRCLEAYKKGKSILDEAKKIHEEDIETCRKIGMIGEKLIEDGDTILTHCNAGALACSAYGTALSVIRFAFYNGKKIRVIADETRPRLQGAKLTAFELSYEGIPVKVITDNTAGFLMQKGEIDKIIVGADRILADGTVYNKIGTYSLAVLAKYHNIPFYVAAPLSTFDLKSSEEDVIIEERSEDEVAYIDGVRIVPENVSCYNYAFDKTPPDLITAIITEKGIVKPKKDDILKLFR</sequence>
<dbReference type="SUPFAM" id="SSF100950">
    <property type="entry name" value="NagB/RpiA/CoA transferase-like"/>
    <property type="match status" value="1"/>
</dbReference>
<dbReference type="GO" id="GO:0003743">
    <property type="term" value="F:translation initiation factor activity"/>
    <property type="evidence" value="ECO:0007669"/>
    <property type="project" value="UniProtKB-KW"/>
</dbReference>
<proteinExistence type="inferred from homology"/>
<dbReference type="NCBIfam" id="TIGR00524">
    <property type="entry name" value="eIF-2B_rel"/>
    <property type="match status" value="1"/>
</dbReference>
<dbReference type="NCBIfam" id="TIGR00512">
    <property type="entry name" value="salvage_mtnA"/>
    <property type="match status" value="1"/>
</dbReference>
<dbReference type="Gene3D" id="3.40.50.10470">
    <property type="entry name" value="Translation initiation factor eif-2b, domain 2"/>
    <property type="match status" value="1"/>
</dbReference>
<dbReference type="Pfam" id="PF01008">
    <property type="entry name" value="IF-2B"/>
    <property type="match status" value="1"/>
</dbReference>
<dbReference type="FunFam" id="1.20.120.420:FF:000003">
    <property type="entry name" value="Methylthioribose-1-phosphate isomerase"/>
    <property type="match status" value="1"/>
</dbReference>
<dbReference type="GO" id="GO:0019509">
    <property type="term" value="P:L-methionine salvage from methylthioadenosine"/>
    <property type="evidence" value="ECO:0007669"/>
    <property type="project" value="UniProtKB-UniRule"/>
</dbReference>
<dbReference type="OrthoDB" id="45195at2157"/>
<comment type="function">
    <text evidence="2">Catalyzes the interconversion of methylthioribose-1-phosphate (MTR-1-P) into methylthioribulose-1-phosphate (MTRu-1-P).</text>
</comment>
<feature type="binding site" evidence="2">
    <location>
        <position position="83"/>
    </location>
    <ligand>
        <name>substrate</name>
    </ligand>
</feature>
<keyword evidence="3" id="KW-0396">Initiation factor</keyword>
<feature type="site" description="Transition state stabilizer" evidence="2">
    <location>
        <position position="142"/>
    </location>
</feature>
<protein>
    <recommendedName>
        <fullName evidence="2">Putative methylthioribose-1-phosphate isomerase</fullName>
        <shortName evidence="2">M1Pi</shortName>
        <shortName evidence="2">MTR-1-P isomerase</shortName>
        <ecNumber evidence="2">5.3.1.23</ecNumber>
    </recommendedName>
    <alternativeName>
        <fullName evidence="2">MTNA-like protein</fullName>
        <shortName evidence="2">aMTNA</shortName>
    </alternativeName>
    <alternativeName>
        <fullName evidence="2">S-methyl-5-thioribose-1-phosphate isomerase</fullName>
    </alternativeName>
</protein>
<evidence type="ECO:0000313" key="3">
    <source>
        <dbReference type="EMBL" id="AIJ06208.1"/>
    </source>
</evidence>
<dbReference type="InterPro" id="IPR000649">
    <property type="entry name" value="IF-2B-related"/>
</dbReference>
<dbReference type="NCBIfam" id="NF004326">
    <property type="entry name" value="PRK05720.1"/>
    <property type="match status" value="1"/>
</dbReference>
<accession>A0A076LI83</accession>
<evidence type="ECO:0000256" key="1">
    <source>
        <dbReference type="ARBA" id="ARBA00023235"/>
    </source>
</evidence>
<gene>
    <name evidence="3" type="ORF">JH146_1366</name>
</gene>
<keyword evidence="2" id="KW-0028">Amino-acid biosynthesis</keyword>
<dbReference type="GeneID" id="24891997"/>
<dbReference type="EMBL" id="CP009149">
    <property type="protein sequence ID" value="AIJ06208.1"/>
    <property type="molecule type" value="Genomic_DNA"/>
</dbReference>
<comment type="catalytic activity">
    <reaction evidence="2">
        <text>5-(methylsulfanyl)-alpha-D-ribose 1-phosphate = 5-(methylsulfanyl)-D-ribulose 1-phosphate</text>
        <dbReference type="Rhea" id="RHEA:19989"/>
        <dbReference type="ChEBI" id="CHEBI:58533"/>
        <dbReference type="ChEBI" id="CHEBI:58548"/>
        <dbReference type="EC" id="5.3.1.23"/>
    </reaction>
</comment>
<feature type="binding site" evidence="2">
    <location>
        <begin position="49"/>
        <end position="51"/>
    </location>
    <ligand>
        <name>substrate</name>
    </ligand>
</feature>
<comment type="similarity">
    <text evidence="2">Belongs to the EIF-2B alpha/beta/delta subunits family. MtnA subfamily.</text>
</comment>
<dbReference type="STRING" id="1301915.JH146_1366"/>
<feature type="binding site" evidence="2">
    <location>
        <position position="181"/>
    </location>
    <ligand>
        <name>substrate</name>
    </ligand>
</feature>
<organism evidence="3 4">
    <name type="scientific">Methanocaldococcus bathoardescens</name>
    <dbReference type="NCBI Taxonomy" id="1301915"/>
    <lineage>
        <taxon>Archaea</taxon>
        <taxon>Methanobacteriati</taxon>
        <taxon>Methanobacteriota</taxon>
        <taxon>Methanomada group</taxon>
        <taxon>Methanococci</taxon>
        <taxon>Methanococcales</taxon>
        <taxon>Methanocaldococcaceae</taxon>
        <taxon>Methanocaldococcus</taxon>
    </lineage>
</organism>
<feature type="binding site" evidence="2">
    <location>
        <begin position="232"/>
        <end position="233"/>
    </location>
    <ligand>
        <name>substrate</name>
    </ligand>
</feature>
<feature type="active site" description="Proton donor" evidence="2">
    <location>
        <position position="222"/>
    </location>
</feature>
<dbReference type="Proteomes" id="UP000028781">
    <property type="component" value="Chromosome"/>
</dbReference>
<dbReference type="GO" id="GO:0046523">
    <property type="term" value="F:S-methyl-5-thioribose-1-phosphate isomerase activity"/>
    <property type="evidence" value="ECO:0007669"/>
    <property type="project" value="UniProtKB-UniRule"/>
</dbReference>
<dbReference type="HAMAP" id="MF_01678">
    <property type="entry name" value="Salvage_MtnA"/>
    <property type="match status" value="1"/>
</dbReference>
<dbReference type="PANTHER" id="PTHR43475">
    <property type="entry name" value="METHYLTHIORIBOSE-1-PHOSPHATE ISOMERASE"/>
    <property type="match status" value="1"/>
</dbReference>
<dbReference type="FunFam" id="3.40.50.10470:FF:000011">
    <property type="entry name" value="Methylthioribose-1-phosphate isomerase"/>
    <property type="match status" value="1"/>
</dbReference>
<keyword evidence="4" id="KW-1185">Reference proteome</keyword>
<evidence type="ECO:0000256" key="2">
    <source>
        <dbReference type="HAMAP-Rule" id="MF_01678"/>
    </source>
</evidence>
<dbReference type="InterPro" id="IPR011559">
    <property type="entry name" value="Initiation_fac_2B_a/b/d"/>
</dbReference>
<dbReference type="KEGG" id="mjh:JH146_1366"/>
<dbReference type="RefSeq" id="WP_048202304.1">
    <property type="nucleotide sequence ID" value="NZ_CP009149.1"/>
</dbReference>
<dbReference type="AlphaFoldDB" id="A0A076LI83"/>
<dbReference type="InterPro" id="IPR005251">
    <property type="entry name" value="IF-M1Pi"/>
</dbReference>
<keyword evidence="3" id="KW-0648">Protein biosynthesis</keyword>
<name>A0A076LI83_9EURY</name>